<organism evidence="7 8">
    <name type="scientific">Listeria floridensis FSL S10-1187</name>
    <dbReference type="NCBI Taxonomy" id="1265817"/>
    <lineage>
        <taxon>Bacteria</taxon>
        <taxon>Bacillati</taxon>
        <taxon>Bacillota</taxon>
        <taxon>Bacilli</taxon>
        <taxon>Bacillales</taxon>
        <taxon>Listeriaceae</taxon>
        <taxon>Listeria</taxon>
    </lineage>
</organism>
<dbReference type="EMBL" id="AODF01000032">
    <property type="protein sequence ID" value="EUJ27432.1"/>
    <property type="molecule type" value="Genomic_DNA"/>
</dbReference>
<dbReference type="InterPro" id="IPR051056">
    <property type="entry name" value="Glycosyl_Hydrolase_73"/>
</dbReference>
<name>A0ABP3AXV3_9LIST</name>
<dbReference type="SUPFAM" id="SSF82057">
    <property type="entry name" value="Prokaryotic SH3-related domain"/>
    <property type="match status" value="1"/>
</dbReference>
<dbReference type="PROSITE" id="PS51780">
    <property type="entry name" value="GW"/>
    <property type="match status" value="1"/>
</dbReference>
<dbReference type="Gene3D" id="2.30.30.170">
    <property type="match status" value="1"/>
</dbReference>
<evidence type="ECO:0000313" key="8">
    <source>
        <dbReference type="Proteomes" id="UP000019249"/>
    </source>
</evidence>
<evidence type="ECO:0000256" key="2">
    <source>
        <dbReference type="ARBA" id="ARBA00022525"/>
    </source>
</evidence>
<comment type="subcellular location">
    <subcellularLocation>
        <location evidence="1">Secreted</location>
    </subcellularLocation>
</comment>
<dbReference type="InterPro" id="IPR038200">
    <property type="entry name" value="GW_dom_sf"/>
</dbReference>
<proteinExistence type="predicted"/>
<feature type="domain" description="GW" evidence="6">
    <location>
        <begin position="195"/>
        <end position="271"/>
    </location>
</feature>
<evidence type="ECO:0000256" key="4">
    <source>
        <dbReference type="ARBA" id="ARBA00022801"/>
    </source>
</evidence>
<evidence type="ECO:0000256" key="1">
    <source>
        <dbReference type="ARBA" id="ARBA00004613"/>
    </source>
</evidence>
<gene>
    <name evidence="7" type="ORF">MFLO_13253</name>
</gene>
<dbReference type="InterPro" id="IPR025987">
    <property type="entry name" value="GW_dom"/>
</dbReference>
<reference evidence="7 8" key="1">
    <citation type="journal article" date="2014" name="Int. J. Syst. Evol. Microbiol.">
        <title>Listeria floridensis sp. nov., Listeria aquatica sp. nov., Listeria cornellensis sp. nov., Listeria riparia sp. nov. and Listeria grandensis sp. nov., from agricultural and natural environments.</title>
        <authorList>
            <person name="den Bakker H.C."/>
            <person name="Warchocki S."/>
            <person name="Wright E.M."/>
            <person name="Allred A.F."/>
            <person name="Ahlstrom C."/>
            <person name="Manuel C.S."/>
            <person name="Stasiewicz M.J."/>
            <person name="Burrell A."/>
            <person name="Roof S."/>
            <person name="Strawn L."/>
            <person name="Fortes E.D."/>
            <person name="Nightingale K.K."/>
            <person name="Kephart D."/>
            <person name="Wiedmann M."/>
        </authorList>
    </citation>
    <scope>NUCLEOTIDE SEQUENCE [LARGE SCALE GENOMIC DNA]</scope>
    <source>
        <strain evidence="7 8">FSL S10-1187</strain>
    </source>
</reference>
<keyword evidence="2" id="KW-0964">Secreted</keyword>
<comment type="caution">
    <text evidence="7">The sequence shown here is derived from an EMBL/GenBank/DDBJ whole genome shotgun (WGS) entry which is preliminary data.</text>
</comment>
<evidence type="ECO:0000313" key="7">
    <source>
        <dbReference type="EMBL" id="EUJ27432.1"/>
    </source>
</evidence>
<protein>
    <recommendedName>
        <fullName evidence="6">GW domain-containing protein</fullName>
    </recommendedName>
</protein>
<evidence type="ECO:0000259" key="6">
    <source>
        <dbReference type="PROSITE" id="PS51780"/>
    </source>
</evidence>
<evidence type="ECO:0000256" key="3">
    <source>
        <dbReference type="ARBA" id="ARBA00022729"/>
    </source>
</evidence>
<sequence length="271" mass="30034">MLAGICVAVVLVFIVAAMLRNVYLEYTAPDPAYGNKEQRFINQLLPRAQEIQKEHNILTSVTLAQAILESNWGESALAQKGNNLFGVKASAGAPIVNMTTKEFQDGKWIEIKANFRKYQSWNESLDDHAALFLNGTSWAKDKYRSVIEAKDYKAAAQAIMDAGYATDPTYASKLTSLIETYDLTSYDQVGAKWLTNKRVSYQARVKKDADGTVYGMPYGLPGATKNESLAYYARDTITVIRKATTSTGKWLQFTVGEKTAGWVKAELIQGN</sequence>
<dbReference type="Gene3D" id="1.10.530.10">
    <property type="match status" value="1"/>
</dbReference>
<keyword evidence="4" id="KW-0378">Hydrolase</keyword>
<dbReference type="PANTHER" id="PTHR33308:SF10">
    <property type="entry name" value="EXO-GLUCOSAMINIDASE LYTG"/>
    <property type="match status" value="1"/>
</dbReference>
<dbReference type="PRINTS" id="PR01002">
    <property type="entry name" value="FLGFLGJ"/>
</dbReference>
<dbReference type="Pfam" id="PF13457">
    <property type="entry name" value="GW"/>
    <property type="match status" value="1"/>
</dbReference>
<dbReference type="Proteomes" id="UP000019249">
    <property type="component" value="Unassembled WGS sequence"/>
</dbReference>
<keyword evidence="3" id="KW-0732">Signal</keyword>
<dbReference type="Pfam" id="PF01832">
    <property type="entry name" value="Glucosaminidase"/>
    <property type="match status" value="1"/>
</dbReference>
<evidence type="ECO:0000256" key="5">
    <source>
        <dbReference type="ARBA" id="ARBA00023316"/>
    </source>
</evidence>
<dbReference type="NCBIfam" id="NF033202">
    <property type="entry name" value="GW_glycos_SH3"/>
    <property type="match status" value="1"/>
</dbReference>
<keyword evidence="8" id="KW-1185">Reference proteome</keyword>
<keyword evidence="5" id="KW-0961">Cell wall biogenesis/degradation</keyword>
<dbReference type="SMART" id="SM00047">
    <property type="entry name" value="LYZ2"/>
    <property type="match status" value="1"/>
</dbReference>
<dbReference type="InterPro" id="IPR002901">
    <property type="entry name" value="MGlyc_endo_b_GlcNAc-like_dom"/>
</dbReference>
<dbReference type="PANTHER" id="PTHR33308">
    <property type="entry name" value="PEPTIDOGLYCAN HYDROLASE FLGJ"/>
    <property type="match status" value="1"/>
</dbReference>
<dbReference type="Gene3D" id="4.10.80.30">
    <property type="entry name" value="DNA polymerase, domain 6"/>
    <property type="match status" value="1"/>
</dbReference>
<accession>A0ABP3AXV3</accession>